<dbReference type="EMBL" id="CAIIXF020000008">
    <property type="protein sequence ID" value="CAH1791158.1"/>
    <property type="molecule type" value="Genomic_DNA"/>
</dbReference>
<dbReference type="Proteomes" id="UP000749559">
    <property type="component" value="Unassembled WGS sequence"/>
</dbReference>
<protein>
    <submittedName>
        <fullName evidence="1">Uncharacterized protein</fullName>
    </submittedName>
</protein>
<organism evidence="1 2">
    <name type="scientific">Owenia fusiformis</name>
    <name type="common">Polychaete worm</name>
    <dbReference type="NCBI Taxonomy" id="6347"/>
    <lineage>
        <taxon>Eukaryota</taxon>
        <taxon>Metazoa</taxon>
        <taxon>Spiralia</taxon>
        <taxon>Lophotrochozoa</taxon>
        <taxon>Annelida</taxon>
        <taxon>Polychaeta</taxon>
        <taxon>Sedentaria</taxon>
        <taxon>Canalipalpata</taxon>
        <taxon>Sabellida</taxon>
        <taxon>Oweniida</taxon>
        <taxon>Oweniidae</taxon>
        <taxon>Owenia</taxon>
    </lineage>
</organism>
<evidence type="ECO:0000313" key="1">
    <source>
        <dbReference type="EMBL" id="CAH1791158.1"/>
    </source>
</evidence>
<dbReference type="AlphaFoldDB" id="A0A8J1U416"/>
<reference evidence="1" key="1">
    <citation type="submission" date="2022-03" db="EMBL/GenBank/DDBJ databases">
        <authorList>
            <person name="Martin C."/>
        </authorList>
    </citation>
    <scope>NUCLEOTIDE SEQUENCE</scope>
</reference>
<proteinExistence type="predicted"/>
<name>A0A8J1U416_OWEFU</name>
<gene>
    <name evidence="1" type="ORF">OFUS_LOCUS16275</name>
</gene>
<dbReference type="PANTHER" id="PTHR31389:SF4">
    <property type="entry name" value="LD39211P"/>
    <property type="match status" value="1"/>
</dbReference>
<sequence length="317" mass="36537">MMTTFKIHYKKVVFTLGWIAATFVLIVHFHIPDLQWLQHNPNTSVNDTIDGAAKKSDLPKDFVLVTAANHNYFPGLKELVGSMHYWEPTIKVAIYDLGLTKIQLAEIKTWCNVVVHDLPKQMPEHILHQPRKMYAWKPYVVFDSFERYHSILFSDAGSNIRGPLSKIKELLYKDGYFFVQGQDLDMTEKSHEGMYKYFNEKKGDFKNKPHFAGGLHGWLRGSDAVQHILYPYVLCAQRQECFGPPGSSLRNHRYDQSVLSIIIYTAPMRIVPHTEFLAASRRQCNSDPFKPSDMLVLTARQGTKDYYSKICNKTSTL</sequence>
<comment type="caution">
    <text evidence="1">The sequence shown here is derived from an EMBL/GenBank/DDBJ whole genome shotgun (WGS) entry which is preliminary data.</text>
</comment>
<accession>A0A8J1U416</accession>
<dbReference type="PANTHER" id="PTHR31389">
    <property type="entry name" value="LD39211P"/>
    <property type="match status" value="1"/>
</dbReference>
<keyword evidence="2" id="KW-1185">Reference proteome</keyword>
<evidence type="ECO:0000313" key="2">
    <source>
        <dbReference type="Proteomes" id="UP000749559"/>
    </source>
</evidence>
<dbReference type="OrthoDB" id="6414280at2759"/>